<protein>
    <submittedName>
        <fullName evidence="1">Uncharacterized protein</fullName>
    </submittedName>
</protein>
<sequence>LKSYCHTAGNLNRIKKLVWDSADAYLFTNVTGGMDAAQLGCGIRIYRQPDKGFLLLFILKK</sequence>
<dbReference type="EMBL" id="NGEL01000003">
    <property type="protein sequence ID" value="OTM94428.1"/>
    <property type="molecule type" value="Genomic_DNA"/>
</dbReference>
<evidence type="ECO:0000313" key="2">
    <source>
        <dbReference type="Proteomes" id="UP000194699"/>
    </source>
</evidence>
<accession>A0A241ZJA7</accession>
<proteinExistence type="predicted"/>
<name>A0A241ZJA7_ACIBA</name>
<gene>
    <name evidence="1" type="ORF">B9X95_00100</name>
</gene>
<reference evidence="1 2" key="1">
    <citation type="submission" date="2017-05" db="EMBL/GenBank/DDBJ databases">
        <authorList>
            <person name="Song R."/>
            <person name="Chenine A.L."/>
            <person name="Ruprecht R.M."/>
        </authorList>
    </citation>
    <scope>NUCLEOTIDE SEQUENCE [LARGE SCALE GENOMIC DNA]</scope>
    <source>
        <strain evidence="1 2">PR350</strain>
    </source>
</reference>
<organism evidence="1 2">
    <name type="scientific">Acinetobacter baumannii</name>
    <dbReference type="NCBI Taxonomy" id="470"/>
    <lineage>
        <taxon>Bacteria</taxon>
        <taxon>Pseudomonadati</taxon>
        <taxon>Pseudomonadota</taxon>
        <taxon>Gammaproteobacteria</taxon>
        <taxon>Moraxellales</taxon>
        <taxon>Moraxellaceae</taxon>
        <taxon>Acinetobacter</taxon>
        <taxon>Acinetobacter calcoaceticus/baumannii complex</taxon>
    </lineage>
</organism>
<evidence type="ECO:0000313" key="1">
    <source>
        <dbReference type="EMBL" id="OTM94428.1"/>
    </source>
</evidence>
<comment type="caution">
    <text evidence="1">The sequence shown here is derived from an EMBL/GenBank/DDBJ whole genome shotgun (WGS) entry which is preliminary data.</text>
</comment>
<dbReference type="AlphaFoldDB" id="A0A241ZJA7"/>
<feature type="non-terminal residue" evidence="1">
    <location>
        <position position="1"/>
    </location>
</feature>
<dbReference type="Proteomes" id="UP000194699">
    <property type="component" value="Unassembled WGS sequence"/>
</dbReference>